<proteinExistence type="predicted"/>
<gene>
    <name evidence="1" type="ORF">ACFFFR_10635</name>
</gene>
<organism evidence="1 2">
    <name type="scientific">Micrococcoides hystricis</name>
    <dbReference type="NCBI Taxonomy" id="1572761"/>
    <lineage>
        <taxon>Bacteria</taxon>
        <taxon>Bacillati</taxon>
        <taxon>Actinomycetota</taxon>
        <taxon>Actinomycetes</taxon>
        <taxon>Micrococcales</taxon>
        <taxon>Micrococcaceae</taxon>
        <taxon>Micrococcoides</taxon>
    </lineage>
</organism>
<dbReference type="EMBL" id="JBHLUB010000032">
    <property type="protein sequence ID" value="MFC0582826.1"/>
    <property type="molecule type" value="Genomic_DNA"/>
</dbReference>
<protein>
    <submittedName>
        <fullName evidence="1">Uncharacterized protein</fullName>
    </submittedName>
</protein>
<evidence type="ECO:0000313" key="2">
    <source>
        <dbReference type="Proteomes" id="UP001589862"/>
    </source>
</evidence>
<comment type="caution">
    <text evidence="1">The sequence shown here is derived from an EMBL/GenBank/DDBJ whole genome shotgun (WGS) entry which is preliminary data.</text>
</comment>
<sequence>MTTDWKPDSAVTCETFVLKTDGVGDLDDFSANYSKYLISTIDEPKEAAQAWRKQAQKHPVEGRVSLRLGEQELAPATLWCDLEGFWLAIIETADAHLKGGAGEAELSDQPVVVSLRSKGTLAEFRILDSAAVVEPEPFLQSLLAGADNFYAWVEEHIGGIAPEVRKNIAELSQQRH</sequence>
<keyword evidence="2" id="KW-1185">Reference proteome</keyword>
<evidence type="ECO:0000313" key="1">
    <source>
        <dbReference type="EMBL" id="MFC0582826.1"/>
    </source>
</evidence>
<name>A0ABV6PCI4_9MICC</name>
<accession>A0ABV6PCI4</accession>
<dbReference type="RefSeq" id="WP_377460292.1">
    <property type="nucleotide sequence ID" value="NZ_JBHLUB010000032.1"/>
</dbReference>
<dbReference type="Proteomes" id="UP001589862">
    <property type="component" value="Unassembled WGS sequence"/>
</dbReference>
<reference evidence="1 2" key="1">
    <citation type="submission" date="2024-09" db="EMBL/GenBank/DDBJ databases">
        <authorList>
            <person name="Sun Q."/>
            <person name="Mori K."/>
        </authorList>
    </citation>
    <scope>NUCLEOTIDE SEQUENCE [LARGE SCALE GENOMIC DNA]</scope>
    <source>
        <strain evidence="1 2">NCAIM B.02604</strain>
    </source>
</reference>